<dbReference type="OrthoDB" id="2625710at2"/>
<evidence type="ECO:0000313" key="3">
    <source>
        <dbReference type="Proteomes" id="UP000295418"/>
    </source>
</evidence>
<dbReference type="InterPro" id="IPR053182">
    <property type="entry name" value="YobU-like_regulator"/>
</dbReference>
<evidence type="ECO:0000313" key="2">
    <source>
        <dbReference type="EMBL" id="TCZ69296.1"/>
    </source>
</evidence>
<dbReference type="Pfam" id="PF14526">
    <property type="entry name" value="Cass2"/>
    <property type="match status" value="1"/>
</dbReference>
<organism evidence="2 3">
    <name type="scientific">Paenibacillus albiflavus</name>
    <dbReference type="NCBI Taxonomy" id="2545760"/>
    <lineage>
        <taxon>Bacteria</taxon>
        <taxon>Bacillati</taxon>
        <taxon>Bacillota</taxon>
        <taxon>Bacilli</taxon>
        <taxon>Bacillales</taxon>
        <taxon>Paenibacillaceae</taxon>
        <taxon>Paenibacillus</taxon>
    </lineage>
</organism>
<feature type="domain" description="AraC effector-binding" evidence="1">
    <location>
        <begin position="1"/>
        <end position="160"/>
    </location>
</feature>
<dbReference type="PANTHER" id="PTHR36444:SF2">
    <property type="entry name" value="TRANSCRIPTIONAL REGULATOR PROTEIN YOBU-RELATED"/>
    <property type="match status" value="1"/>
</dbReference>
<reference evidence="2 3" key="1">
    <citation type="submission" date="2019-03" db="EMBL/GenBank/DDBJ databases">
        <authorList>
            <person name="Kim M.K.M."/>
        </authorList>
    </citation>
    <scope>NUCLEOTIDE SEQUENCE [LARGE SCALE GENOMIC DNA]</scope>
    <source>
        <strain evidence="2 3">18JY21-1</strain>
    </source>
</reference>
<accession>A0A4R4DX42</accession>
<dbReference type="SMART" id="SM00871">
    <property type="entry name" value="AraC_E_bind"/>
    <property type="match status" value="1"/>
</dbReference>
<dbReference type="InterPro" id="IPR029441">
    <property type="entry name" value="Cass2"/>
</dbReference>
<keyword evidence="3" id="KW-1185">Reference proteome</keyword>
<dbReference type="InterPro" id="IPR011256">
    <property type="entry name" value="Reg_factor_effector_dom_sf"/>
</dbReference>
<dbReference type="SUPFAM" id="SSF55136">
    <property type="entry name" value="Probable bacterial effector-binding domain"/>
    <property type="match status" value="1"/>
</dbReference>
<dbReference type="Proteomes" id="UP000295418">
    <property type="component" value="Unassembled WGS sequence"/>
</dbReference>
<evidence type="ECO:0000259" key="1">
    <source>
        <dbReference type="SMART" id="SM00871"/>
    </source>
</evidence>
<dbReference type="AlphaFoldDB" id="A0A4R4DX42"/>
<comment type="caution">
    <text evidence="2">The sequence shown here is derived from an EMBL/GenBank/DDBJ whole genome shotgun (WGS) entry which is preliminary data.</text>
</comment>
<sequence>MSVNLINKETCRVIGIHIICPFDDMVIEMTKAWNLLKSRLDEINGRTDSDKIIGFYPQLSEDNDKNRCHYFIGVEVMGDSIVPTDMFSIEIPSHHYVSYLYKGALNDYVNQAYSKVHEYINEHEIHNNVNTYVLEVKNINNDLNDRLREDNEIELMIPVIIESNSR</sequence>
<proteinExistence type="predicted"/>
<name>A0A4R4DX42_9BACL</name>
<dbReference type="RefSeq" id="WP_132420565.1">
    <property type="nucleotide sequence ID" value="NZ_SKFG01000052.1"/>
</dbReference>
<gene>
    <name evidence="2" type="ORF">E0485_23945</name>
</gene>
<dbReference type="InterPro" id="IPR010499">
    <property type="entry name" value="AraC_E-bd"/>
</dbReference>
<dbReference type="EMBL" id="SKFG01000052">
    <property type="protein sequence ID" value="TCZ69296.1"/>
    <property type="molecule type" value="Genomic_DNA"/>
</dbReference>
<dbReference type="Gene3D" id="3.20.80.10">
    <property type="entry name" value="Regulatory factor, effector binding domain"/>
    <property type="match status" value="1"/>
</dbReference>
<protein>
    <submittedName>
        <fullName evidence="2">AraC family transcriptional regulator</fullName>
    </submittedName>
</protein>
<dbReference type="PANTHER" id="PTHR36444">
    <property type="entry name" value="TRANSCRIPTIONAL REGULATOR PROTEIN YOBU-RELATED"/>
    <property type="match status" value="1"/>
</dbReference>